<evidence type="ECO:0000313" key="2">
    <source>
        <dbReference type="EMBL" id="KAK6619613.1"/>
    </source>
</evidence>
<protein>
    <submittedName>
        <fullName evidence="2">Uncharacterized protein</fullName>
    </submittedName>
</protein>
<feature type="region of interest" description="Disordered" evidence="1">
    <location>
        <begin position="51"/>
        <end position="70"/>
    </location>
</feature>
<organism evidence="2 3">
    <name type="scientific">Polyplax serrata</name>
    <name type="common">Common mouse louse</name>
    <dbReference type="NCBI Taxonomy" id="468196"/>
    <lineage>
        <taxon>Eukaryota</taxon>
        <taxon>Metazoa</taxon>
        <taxon>Ecdysozoa</taxon>
        <taxon>Arthropoda</taxon>
        <taxon>Hexapoda</taxon>
        <taxon>Insecta</taxon>
        <taxon>Pterygota</taxon>
        <taxon>Neoptera</taxon>
        <taxon>Paraneoptera</taxon>
        <taxon>Psocodea</taxon>
        <taxon>Troctomorpha</taxon>
        <taxon>Phthiraptera</taxon>
        <taxon>Anoplura</taxon>
        <taxon>Polyplacidae</taxon>
        <taxon>Polyplax</taxon>
    </lineage>
</organism>
<evidence type="ECO:0000256" key="1">
    <source>
        <dbReference type="SAM" id="MobiDB-lite"/>
    </source>
</evidence>
<dbReference type="Proteomes" id="UP001372834">
    <property type="component" value="Unassembled WGS sequence"/>
</dbReference>
<sequence length="105" mass="12164">MTGGVGKESEESEIEDLWECLKIEGITSKERSQRKLNFECWKDQRKKFNTVSDRTSGRTNKQRQICNSGGSRKDVEVDELKKEIRSTCLAFACVEDHMLENMIQM</sequence>
<dbReference type="EMBL" id="JAWJWE010000040">
    <property type="protein sequence ID" value="KAK6619613.1"/>
    <property type="molecule type" value="Genomic_DNA"/>
</dbReference>
<reference evidence="2 3" key="1">
    <citation type="submission" date="2023-10" db="EMBL/GenBank/DDBJ databases">
        <title>Genomes of two closely related lineages of the louse Polyplax serrata with different host specificities.</title>
        <authorList>
            <person name="Martinu J."/>
            <person name="Tarabai H."/>
            <person name="Stefka J."/>
            <person name="Hypsa V."/>
        </authorList>
    </citation>
    <scope>NUCLEOTIDE SEQUENCE [LARGE SCALE GENOMIC DNA]</scope>
    <source>
        <strain evidence="2">HR10_N</strain>
    </source>
</reference>
<gene>
    <name evidence="2" type="ORF">RUM43_012370</name>
</gene>
<comment type="caution">
    <text evidence="2">The sequence shown here is derived from an EMBL/GenBank/DDBJ whole genome shotgun (WGS) entry which is preliminary data.</text>
</comment>
<proteinExistence type="predicted"/>
<name>A0AAN8PTN8_POLSC</name>
<dbReference type="AlphaFoldDB" id="A0AAN8PTN8"/>
<accession>A0AAN8PTN8</accession>
<evidence type="ECO:0000313" key="3">
    <source>
        <dbReference type="Proteomes" id="UP001372834"/>
    </source>
</evidence>